<proteinExistence type="inferred from homology"/>
<dbReference type="PANTHER" id="PTHR39576:SF2">
    <property type="entry name" value="ATTACHING AND EFFACING PROTEIN HOMOLOG-RELATED"/>
    <property type="match status" value="1"/>
</dbReference>
<dbReference type="Pfam" id="PF01476">
    <property type="entry name" value="LysM"/>
    <property type="match status" value="1"/>
</dbReference>
<dbReference type="InterPro" id="IPR036779">
    <property type="entry name" value="LysM_dom_sf"/>
</dbReference>
<dbReference type="SMART" id="SM00634">
    <property type="entry name" value="BID_1"/>
    <property type="match status" value="2"/>
</dbReference>
<dbReference type="PROSITE" id="PS51127">
    <property type="entry name" value="BIG1"/>
    <property type="match status" value="1"/>
</dbReference>
<dbReference type="PROSITE" id="PS51782">
    <property type="entry name" value="LYSM"/>
    <property type="match status" value="1"/>
</dbReference>
<dbReference type="EMBL" id="CP015820">
    <property type="protein sequence ID" value="AQT43344.1"/>
    <property type="molecule type" value="Genomic_DNA"/>
</dbReference>
<dbReference type="InterPro" id="IPR013783">
    <property type="entry name" value="Ig-like_fold"/>
</dbReference>
<dbReference type="CDD" id="cd00118">
    <property type="entry name" value="LysM"/>
    <property type="match status" value="1"/>
</dbReference>
<dbReference type="SMART" id="SM00257">
    <property type="entry name" value="LysM"/>
    <property type="match status" value="1"/>
</dbReference>
<comment type="similarity">
    <text evidence="2">Belongs to the intimin/invasin family.</text>
</comment>
<gene>
    <name evidence="7" type="ORF">BBC0178_018950</name>
</gene>
<dbReference type="KEGG" id="bapa:BBC0178_018950"/>
<dbReference type="PRINTS" id="PR01369">
    <property type="entry name" value="INTIMIN"/>
</dbReference>
<evidence type="ECO:0000256" key="4">
    <source>
        <dbReference type="ARBA" id="ARBA00023237"/>
    </source>
</evidence>
<dbReference type="Gene3D" id="3.10.350.10">
    <property type="entry name" value="LysM domain"/>
    <property type="match status" value="1"/>
</dbReference>
<dbReference type="PANTHER" id="PTHR39576">
    <property type="entry name" value="ATTACHING AND EFFACING PROTEIN HOMOLOG-RELATED-RELATED"/>
    <property type="match status" value="1"/>
</dbReference>
<sequence>MSMRSNFLSVFVSKAVSWLMIIFCLCSSFLVLTMPTQAAQRNSGGERYAADNSLFGQAGNGASASLDGYGTPVMTRGYVLVSGDTLDSVAKRYNLSVEGLRRLNQDRFFKNGFDQVKAGDIVYVPVAPVSDEMARYLEGDASQNGAITSLATQASNFLSNGGHSSELQSMATGYFAGKANSEINRWFNQFGTSRIQLNVDDGFSLKNSQFEMLLPVYDKGNSLAFTQTSIHRTDDRTQSNLGFGYRYFTQNYMLGGNAFWDYDISRSHSRMGVGVEYWRDYLKLGMNAYYRLSDWRTSHDVDDYYERPANGWDIRAEGYLPSYPKLGMKLNFEQYYGNEVGLFGKNERQKNPYAVTFGANYTPVPLVTFNVDHRQGASGKDDTRLGFQVNYRFGVPLSKQLDPDAVGDMRTLAGSRYDLVDRNNNIVLEYKKKEFINLYMVGGITGFYNESYSLGITVKSKYEVASVNVMAAALIAAGGKIVQGSGVNDYSVVLPPYQWGGNNSYVVNAVATDVKGNTSKEATTTVTVEAPGFDDANSTFTASPTSIVANNIETSTLTFTAKDTNGNPITGIKDKLVFDVVIKGGSAPESGKVTVSAIAETESGVYTATLKGTLANVYTITPKFNNKAVGNLSAEVTLTGNIELVLAWENGITSATVDEQPTFSVVVRDKDSGTFVPNKTVTFTLSSNGGGKPSIYPSTVTSGTDGTITQAPAVSDHKAETVTVTGQISGTNVTASLSIPFIAGEMNANTSTIKADPPRILANGSTTSTIIYEPKDRYGNPITSIDASIIKSVIIGIDESGIKIDSWSLVDNHYEAILTSGQKTGDIKVIPVINEKDGIARTSNNILNLYAGDIDASKGEIKAIPNEIVANGHSTSRIEFRPRDAAGNFIATLDTTKISQKITAQEVDGSLDMKMSAWSYDRGAGAYVSTLTSGTTKGVINIMPTVNGADAATIGVTGTLKLVGNSGSNINITIANTDTAIADGVETNTIIITLTDDFGTPLPDRNLTVIPSNSELSINGTPGNVDFTTDADGKVSLTMASTYASWLGSNGFTVNSGGFSAQGQTSFSLYVDQDTSLVSLDKDILYNDGIDQLTATYKPLDKKGRAIPEDQLNVTFSTTDLGSTQVIKQNGFVATVSSQSSPSDYKLSTTMTNYNHGWQPTPVDYKILPTSGVLLAILDVSPKLCGTTSNSIEDGMPFSYCTETPDVDYYHSGLGFIIELIYANPLWDKEITLHSSTVDGAINVQSKDGNRTQNCSVPVSVPHSWMNDFGNSDHNLDLSFKNTGVIDTVSAYGFRKPNGGGGVGACDIIVSTSNYSPLKPDLVGTGNVLFEAYTANPKSTTSFKVPLTGKRMDVGKLPAIRVNIYAN</sequence>
<dbReference type="Pfam" id="PF11924">
    <property type="entry name" value="IAT_beta"/>
    <property type="match status" value="1"/>
</dbReference>
<dbReference type="InterPro" id="IPR008964">
    <property type="entry name" value="Invasin/intimin_cell_adhesion"/>
</dbReference>
<dbReference type="OrthoDB" id="8320584at2"/>
<organism evidence="7 8">
    <name type="scientific">Bartonella apihabitans</name>
    <dbReference type="NCBI Taxonomy" id="2750929"/>
    <lineage>
        <taxon>Bacteria</taxon>
        <taxon>Pseudomonadati</taxon>
        <taxon>Pseudomonadota</taxon>
        <taxon>Alphaproteobacteria</taxon>
        <taxon>Hyphomicrobiales</taxon>
        <taxon>Bartonellaceae</taxon>
        <taxon>Bartonella</taxon>
    </lineage>
</organism>
<dbReference type="InterPro" id="IPR038177">
    <property type="entry name" value="IAT_beta_sf"/>
</dbReference>
<dbReference type="GO" id="GO:0009279">
    <property type="term" value="C:cell outer membrane"/>
    <property type="evidence" value="ECO:0007669"/>
    <property type="project" value="UniProtKB-SubCell"/>
</dbReference>
<comment type="subcellular location">
    <subcellularLocation>
        <location evidence="1">Cell outer membrane</location>
    </subcellularLocation>
</comment>
<dbReference type="InterPro" id="IPR018392">
    <property type="entry name" value="LysM"/>
</dbReference>
<protein>
    <submittedName>
        <fullName evidence="7">Invasin, domain 3</fullName>
    </submittedName>
</protein>
<dbReference type="FunFam" id="2.40.160.160:FF:000001">
    <property type="entry name" value="Intimin-like inverse autotransporter SinH"/>
    <property type="match status" value="1"/>
</dbReference>
<keyword evidence="8" id="KW-1185">Reference proteome</keyword>
<dbReference type="Gene3D" id="2.40.160.160">
    <property type="entry name" value="Inverse autotransporter, beta-domain"/>
    <property type="match status" value="1"/>
</dbReference>
<feature type="domain" description="Big-1" evidence="5">
    <location>
        <begin position="537"/>
        <end position="639"/>
    </location>
</feature>
<dbReference type="GO" id="GO:0007155">
    <property type="term" value="P:cell adhesion"/>
    <property type="evidence" value="ECO:0007669"/>
    <property type="project" value="InterPro"/>
</dbReference>
<evidence type="ECO:0000259" key="6">
    <source>
        <dbReference type="PROSITE" id="PS51782"/>
    </source>
</evidence>
<evidence type="ECO:0000313" key="7">
    <source>
        <dbReference type="EMBL" id="AQT43344.1"/>
    </source>
</evidence>
<dbReference type="Proteomes" id="UP000189660">
    <property type="component" value="Chromosome"/>
</dbReference>
<dbReference type="InterPro" id="IPR003344">
    <property type="entry name" value="Big_1_dom"/>
</dbReference>
<evidence type="ECO:0000259" key="5">
    <source>
        <dbReference type="PROSITE" id="PS51127"/>
    </source>
</evidence>
<keyword evidence="4" id="KW-0998">Cell outer membrane</keyword>
<dbReference type="InterPro" id="IPR024519">
    <property type="entry name" value="IAT_beta"/>
</dbReference>
<dbReference type="RefSeq" id="WP_078040003.1">
    <property type="nucleotide sequence ID" value="NZ_CP015820.1"/>
</dbReference>
<dbReference type="InterPro" id="IPR051715">
    <property type="entry name" value="Intimin-Invasin_domain"/>
</dbReference>
<evidence type="ECO:0000256" key="2">
    <source>
        <dbReference type="ARBA" id="ARBA00010116"/>
    </source>
</evidence>
<dbReference type="InterPro" id="IPR003535">
    <property type="entry name" value="Intimin/invasin_bac"/>
</dbReference>
<dbReference type="Gene3D" id="2.60.40.10">
    <property type="entry name" value="Immunoglobulins"/>
    <property type="match status" value="5"/>
</dbReference>
<keyword evidence="3" id="KW-0472">Membrane</keyword>
<dbReference type="InterPro" id="IPR015217">
    <property type="entry name" value="Invasin_dom_3"/>
</dbReference>
<name>A0A1U9MDH5_9HYPH</name>
<accession>A0A1U9MDH5</accession>
<evidence type="ECO:0000313" key="8">
    <source>
        <dbReference type="Proteomes" id="UP000189660"/>
    </source>
</evidence>
<reference evidence="7 8" key="1">
    <citation type="submission" date="2016-11" db="EMBL/GenBank/DDBJ databases">
        <title>Comparative genomics of Bartonella apis.</title>
        <authorList>
            <person name="Engel P."/>
        </authorList>
    </citation>
    <scope>NUCLEOTIDE SEQUENCE [LARGE SCALE GENOMIC DNA]</scope>
    <source>
        <strain evidence="7 8">BBC0178</strain>
    </source>
</reference>
<evidence type="ECO:0000256" key="1">
    <source>
        <dbReference type="ARBA" id="ARBA00004442"/>
    </source>
</evidence>
<dbReference type="SUPFAM" id="SSF49373">
    <property type="entry name" value="Invasin/intimin cell-adhesion fragments"/>
    <property type="match status" value="5"/>
</dbReference>
<dbReference type="Pfam" id="PF09134">
    <property type="entry name" value="Invasin_D3"/>
    <property type="match status" value="3"/>
</dbReference>
<evidence type="ECO:0000256" key="3">
    <source>
        <dbReference type="ARBA" id="ARBA00023136"/>
    </source>
</evidence>
<feature type="domain" description="LysM" evidence="6">
    <location>
        <begin position="76"/>
        <end position="124"/>
    </location>
</feature>